<proteinExistence type="predicted"/>
<dbReference type="SMART" id="SM01092">
    <property type="entry name" value="CO_deh_flav_C"/>
    <property type="match status" value="1"/>
</dbReference>
<dbReference type="InterPro" id="IPR036318">
    <property type="entry name" value="FAD-bd_PCMH-like_sf"/>
</dbReference>
<keyword evidence="1" id="KW-0285">Flavoprotein</keyword>
<dbReference type="PANTHER" id="PTHR42659:SF2">
    <property type="entry name" value="XANTHINE DEHYDROGENASE SUBUNIT C-RELATED"/>
    <property type="match status" value="1"/>
</dbReference>
<dbReference type="PROSITE" id="PS51387">
    <property type="entry name" value="FAD_PCMH"/>
    <property type="match status" value="1"/>
</dbReference>
<dbReference type="Proteomes" id="UP001058461">
    <property type="component" value="Chromosome"/>
</dbReference>
<dbReference type="InterPro" id="IPR016169">
    <property type="entry name" value="FAD-bd_PCMH_sub2"/>
</dbReference>
<keyword evidence="3" id="KW-0560">Oxidoreductase</keyword>
<dbReference type="RefSeq" id="WP_255853332.1">
    <property type="nucleotide sequence ID" value="NZ_CP073347.1"/>
</dbReference>
<dbReference type="SUPFAM" id="SSF55447">
    <property type="entry name" value="CO dehydrogenase flavoprotein C-terminal domain-like"/>
    <property type="match status" value="1"/>
</dbReference>
<dbReference type="PANTHER" id="PTHR42659">
    <property type="entry name" value="XANTHINE DEHYDROGENASE SUBUNIT C-RELATED"/>
    <property type="match status" value="1"/>
</dbReference>
<reference evidence="5" key="1">
    <citation type="submission" date="2021-04" db="EMBL/GenBank/DDBJ databases">
        <title>Oceanospirillales bacteria with DddD are important DMSP degraders in coastal seawater.</title>
        <authorList>
            <person name="Liu J."/>
        </authorList>
    </citation>
    <scope>NUCLEOTIDE SEQUENCE</scope>
    <source>
        <strain evidence="5">D13-1</strain>
    </source>
</reference>
<dbReference type="Gene3D" id="3.30.43.10">
    <property type="entry name" value="Uridine Diphospho-n-acetylenolpyruvylglucosamine Reductase, domain 2"/>
    <property type="match status" value="1"/>
</dbReference>
<keyword evidence="2" id="KW-0274">FAD</keyword>
<dbReference type="InterPro" id="IPR016166">
    <property type="entry name" value="FAD-bd_PCMH"/>
</dbReference>
<dbReference type="InterPro" id="IPR002346">
    <property type="entry name" value="Mopterin_DH_FAD-bd"/>
</dbReference>
<dbReference type="InterPro" id="IPR016167">
    <property type="entry name" value="FAD-bd_PCMH_sub1"/>
</dbReference>
<sequence length="278" mass="29167">MKPVQFNRLECADLNQAATALQQQGNAKYLGGGQSLGPMLNLRLARPETLIDLAGIEALRQVREDSDCVQYGAAICHAAFEDGLVPDATGGMLRHVAAGIAYRAVRNRGTIGGSLAHADPAADWVNVMLALDASIEVAGTGTSRSIAATAFMQAAFTTALLPGEIIASVRVPRLSPGARWGYYKVCRKPGEFSEASGTVVIDPQRGYARIVLGALDGAPVLLETLADTLAHKGVAAAIAATDAAVGAFVGGMPEHRRQLFSVAVRRALQQLEGKHEQS</sequence>
<accession>A0ABY5HG10</accession>
<evidence type="ECO:0000256" key="3">
    <source>
        <dbReference type="ARBA" id="ARBA00023002"/>
    </source>
</evidence>
<dbReference type="Gene3D" id="3.30.465.10">
    <property type="match status" value="1"/>
</dbReference>
<protein>
    <submittedName>
        <fullName evidence="5">FAD binding domain-containing protein</fullName>
    </submittedName>
</protein>
<dbReference type="Pfam" id="PF00941">
    <property type="entry name" value="FAD_binding_5"/>
    <property type="match status" value="1"/>
</dbReference>
<dbReference type="InterPro" id="IPR036683">
    <property type="entry name" value="CO_DH_flav_C_dom_sf"/>
</dbReference>
<name>A0ABY5HG10_9GAMM</name>
<keyword evidence="6" id="KW-1185">Reference proteome</keyword>
<dbReference type="InterPro" id="IPR051312">
    <property type="entry name" value="Diverse_Substr_Oxidored"/>
</dbReference>
<dbReference type="SUPFAM" id="SSF56176">
    <property type="entry name" value="FAD-binding/transporter-associated domain-like"/>
    <property type="match status" value="1"/>
</dbReference>
<feature type="domain" description="FAD-binding PCMH-type" evidence="4">
    <location>
        <begin position="1"/>
        <end position="176"/>
    </location>
</feature>
<gene>
    <name evidence="5" type="ORF">KDW95_18805</name>
</gene>
<evidence type="ECO:0000256" key="2">
    <source>
        <dbReference type="ARBA" id="ARBA00022827"/>
    </source>
</evidence>
<evidence type="ECO:0000313" key="5">
    <source>
        <dbReference type="EMBL" id="UTW11292.1"/>
    </source>
</evidence>
<evidence type="ECO:0000256" key="1">
    <source>
        <dbReference type="ARBA" id="ARBA00022630"/>
    </source>
</evidence>
<organism evidence="5 6">
    <name type="scientific">Marinobacterium rhizophilum</name>
    <dbReference type="NCBI Taxonomy" id="420402"/>
    <lineage>
        <taxon>Bacteria</taxon>
        <taxon>Pseudomonadati</taxon>
        <taxon>Pseudomonadota</taxon>
        <taxon>Gammaproteobacteria</taxon>
        <taxon>Oceanospirillales</taxon>
        <taxon>Oceanospirillaceae</taxon>
        <taxon>Marinobacterium</taxon>
    </lineage>
</organism>
<dbReference type="Gene3D" id="3.30.390.50">
    <property type="entry name" value="CO dehydrogenase flavoprotein, C-terminal domain"/>
    <property type="match status" value="1"/>
</dbReference>
<evidence type="ECO:0000313" key="6">
    <source>
        <dbReference type="Proteomes" id="UP001058461"/>
    </source>
</evidence>
<dbReference type="InterPro" id="IPR005107">
    <property type="entry name" value="CO_DH_flav_C"/>
</dbReference>
<dbReference type="EMBL" id="CP073347">
    <property type="protein sequence ID" value="UTW11292.1"/>
    <property type="molecule type" value="Genomic_DNA"/>
</dbReference>
<evidence type="ECO:0000259" key="4">
    <source>
        <dbReference type="PROSITE" id="PS51387"/>
    </source>
</evidence>